<protein>
    <submittedName>
        <fullName evidence="2">MarR family transcriptional regulator</fullName>
    </submittedName>
</protein>
<reference evidence="2 3" key="1">
    <citation type="submission" date="2020-01" db="EMBL/GenBank/DDBJ databases">
        <title>Insect and environment-associated Actinomycetes.</title>
        <authorList>
            <person name="Currrie C."/>
            <person name="Chevrette M."/>
            <person name="Carlson C."/>
            <person name="Stubbendieck R."/>
            <person name="Wendt-Pienkowski E."/>
        </authorList>
    </citation>
    <scope>NUCLEOTIDE SEQUENCE [LARGE SCALE GENOMIC DNA]</scope>
    <source>
        <strain evidence="2 3">SID10258</strain>
    </source>
</reference>
<dbReference type="CDD" id="cd00090">
    <property type="entry name" value="HTH_ARSR"/>
    <property type="match status" value="1"/>
</dbReference>
<dbReference type="Gene3D" id="1.10.10.10">
    <property type="entry name" value="Winged helix-like DNA-binding domain superfamily/Winged helix DNA-binding domain"/>
    <property type="match status" value="1"/>
</dbReference>
<dbReference type="SUPFAM" id="SSF46785">
    <property type="entry name" value="Winged helix' DNA-binding domain"/>
    <property type="match status" value="1"/>
</dbReference>
<dbReference type="PANTHER" id="PTHR33164">
    <property type="entry name" value="TRANSCRIPTIONAL REGULATOR, MARR FAMILY"/>
    <property type="match status" value="1"/>
</dbReference>
<dbReference type="InterPro" id="IPR036390">
    <property type="entry name" value="WH_DNA-bd_sf"/>
</dbReference>
<dbReference type="InterPro" id="IPR039422">
    <property type="entry name" value="MarR/SlyA-like"/>
</dbReference>
<dbReference type="SMART" id="SM00347">
    <property type="entry name" value="HTH_MARR"/>
    <property type="match status" value="1"/>
</dbReference>
<sequence length="141" mass="15840">MANPYGDRIQRAFQVALVNAVLGNDRIAREFGLTVTDTQALHLLVLRDDIRNAKQLSDATGISTSTVSRAIDRLERAGYLRRVPDPDDRRSARLDVDMAKAKPLFDRYAGYVTHLEKVNADYTDEQLDLIAGYLEKTNGLF</sequence>
<gene>
    <name evidence="2" type="ORF">G3I70_11505</name>
</gene>
<dbReference type="AlphaFoldDB" id="A0A6L9QDM4"/>
<dbReference type="PRINTS" id="PR00598">
    <property type="entry name" value="HTHMARR"/>
</dbReference>
<dbReference type="EMBL" id="JAAGLI010000280">
    <property type="protein sequence ID" value="NEA23116.1"/>
    <property type="molecule type" value="Genomic_DNA"/>
</dbReference>
<dbReference type="Proteomes" id="UP000475532">
    <property type="component" value="Unassembled WGS sequence"/>
</dbReference>
<dbReference type="InterPro" id="IPR036388">
    <property type="entry name" value="WH-like_DNA-bd_sf"/>
</dbReference>
<organism evidence="2 3">
    <name type="scientific">Actinomadura bangladeshensis</name>
    <dbReference type="NCBI Taxonomy" id="453573"/>
    <lineage>
        <taxon>Bacteria</taxon>
        <taxon>Bacillati</taxon>
        <taxon>Actinomycetota</taxon>
        <taxon>Actinomycetes</taxon>
        <taxon>Streptosporangiales</taxon>
        <taxon>Thermomonosporaceae</taxon>
        <taxon>Actinomadura</taxon>
    </lineage>
</organism>
<dbReference type="Pfam" id="PF12802">
    <property type="entry name" value="MarR_2"/>
    <property type="match status" value="1"/>
</dbReference>
<evidence type="ECO:0000259" key="1">
    <source>
        <dbReference type="PROSITE" id="PS50995"/>
    </source>
</evidence>
<dbReference type="PROSITE" id="PS50995">
    <property type="entry name" value="HTH_MARR_2"/>
    <property type="match status" value="1"/>
</dbReference>
<dbReference type="GO" id="GO:0003700">
    <property type="term" value="F:DNA-binding transcription factor activity"/>
    <property type="evidence" value="ECO:0007669"/>
    <property type="project" value="InterPro"/>
</dbReference>
<proteinExistence type="predicted"/>
<dbReference type="RefSeq" id="WP_163055302.1">
    <property type="nucleotide sequence ID" value="NZ_JAAGLI010000280.1"/>
</dbReference>
<evidence type="ECO:0000313" key="3">
    <source>
        <dbReference type="Proteomes" id="UP000475532"/>
    </source>
</evidence>
<dbReference type="InterPro" id="IPR000835">
    <property type="entry name" value="HTH_MarR-typ"/>
</dbReference>
<comment type="caution">
    <text evidence="2">The sequence shown here is derived from an EMBL/GenBank/DDBJ whole genome shotgun (WGS) entry which is preliminary data.</text>
</comment>
<dbReference type="InterPro" id="IPR011991">
    <property type="entry name" value="ArsR-like_HTH"/>
</dbReference>
<evidence type="ECO:0000313" key="2">
    <source>
        <dbReference type="EMBL" id="NEA23116.1"/>
    </source>
</evidence>
<dbReference type="GO" id="GO:0006950">
    <property type="term" value="P:response to stress"/>
    <property type="evidence" value="ECO:0007669"/>
    <property type="project" value="TreeGrafter"/>
</dbReference>
<accession>A0A6L9QDM4</accession>
<dbReference type="PANTHER" id="PTHR33164:SF106">
    <property type="entry name" value="TRANSCRIPTIONAL REGULATORY PROTEIN"/>
    <property type="match status" value="1"/>
</dbReference>
<feature type="domain" description="HTH marR-type" evidence="1">
    <location>
        <begin position="1"/>
        <end position="139"/>
    </location>
</feature>
<name>A0A6L9QDM4_9ACTN</name>